<dbReference type="RefSeq" id="WP_101578618.1">
    <property type="nucleotide sequence ID" value="NZ_PGVA01000044.1"/>
</dbReference>
<dbReference type="OrthoDB" id="188761at2"/>
<dbReference type="SUPFAM" id="SSF88659">
    <property type="entry name" value="Sigma3 and sigma4 domains of RNA polymerase sigma factors"/>
    <property type="match status" value="1"/>
</dbReference>
<evidence type="ECO:0000313" key="10">
    <source>
        <dbReference type="EMBL" id="PLR98331.1"/>
    </source>
</evidence>
<dbReference type="InterPro" id="IPR036388">
    <property type="entry name" value="WH-like_DNA-bd_sf"/>
</dbReference>
<dbReference type="Pfam" id="PF08281">
    <property type="entry name" value="Sigma70_r4_2"/>
    <property type="match status" value="1"/>
</dbReference>
<keyword evidence="5 6" id="KW-0804">Transcription</keyword>
<keyword evidence="4 6" id="KW-0238">DNA-binding</keyword>
<sequence length="174" mass="19978">MQVQPNFEFLFARYYKRLFYTALNITKNAHTAEDVVQETYLKAFLKSDSIHDEEKLGAWLSAIAARTAIDFIRKEARGRGVSLEAIAQHNELFALESDHNVEQEVALSLFKEDIGQEIKALKPEHQAIFLLKVNSGLKEDEIAKQLDLKPSTVKTRLYRTRKHLKAVLSERYSA</sequence>
<organism evidence="9 11">
    <name type="scientific">Bacillus canaveralius</name>
    <dbReference type="NCBI Taxonomy" id="1403243"/>
    <lineage>
        <taxon>Bacteria</taxon>
        <taxon>Bacillati</taxon>
        <taxon>Bacillota</taxon>
        <taxon>Bacilli</taxon>
        <taxon>Bacillales</taxon>
        <taxon>Bacillaceae</taxon>
        <taxon>Bacillus</taxon>
    </lineage>
</organism>
<keyword evidence="2 6" id="KW-0805">Transcription regulation</keyword>
<dbReference type="GO" id="GO:0003677">
    <property type="term" value="F:DNA binding"/>
    <property type="evidence" value="ECO:0007669"/>
    <property type="project" value="UniProtKB-KW"/>
</dbReference>
<evidence type="ECO:0000256" key="6">
    <source>
        <dbReference type="RuleBase" id="RU000716"/>
    </source>
</evidence>
<evidence type="ECO:0000256" key="5">
    <source>
        <dbReference type="ARBA" id="ARBA00023163"/>
    </source>
</evidence>
<evidence type="ECO:0000259" key="7">
    <source>
        <dbReference type="Pfam" id="PF04542"/>
    </source>
</evidence>
<comment type="caution">
    <text evidence="9">The sequence shown here is derived from an EMBL/GenBank/DDBJ whole genome shotgun (WGS) entry which is preliminary data.</text>
</comment>
<dbReference type="PANTHER" id="PTHR43133">
    <property type="entry name" value="RNA POLYMERASE ECF-TYPE SIGMA FACTO"/>
    <property type="match status" value="1"/>
</dbReference>
<accession>A0A2N5GIM1</accession>
<dbReference type="Gene3D" id="1.10.10.10">
    <property type="entry name" value="Winged helix-like DNA-binding domain superfamily/Winged helix DNA-binding domain"/>
    <property type="match status" value="1"/>
</dbReference>
<dbReference type="InterPro" id="IPR039425">
    <property type="entry name" value="RNA_pol_sigma-70-like"/>
</dbReference>
<evidence type="ECO:0000313" key="11">
    <source>
        <dbReference type="Proteomes" id="UP000234951"/>
    </source>
</evidence>
<reference evidence="9 11" key="1">
    <citation type="submission" date="2017-11" db="EMBL/GenBank/DDBJ databases">
        <title>Comparitive Functional Genomics of Dry Heat Resistant strains isolated from the Viking Spacecraft.</title>
        <authorList>
            <person name="Seuylemezian A."/>
            <person name="Cooper K."/>
            <person name="Vaishampayan P."/>
        </authorList>
    </citation>
    <scope>NUCLEOTIDE SEQUENCE [LARGE SCALE GENOMIC DNA]</scope>
    <source>
        <strain evidence="9 11">M4.6</strain>
    </source>
</reference>
<evidence type="ECO:0000259" key="8">
    <source>
        <dbReference type="Pfam" id="PF08281"/>
    </source>
</evidence>
<dbReference type="SUPFAM" id="SSF88946">
    <property type="entry name" value="Sigma2 domain of RNA polymerase sigma factors"/>
    <property type="match status" value="1"/>
</dbReference>
<evidence type="ECO:0000313" key="12">
    <source>
        <dbReference type="Proteomes" id="UP000235114"/>
    </source>
</evidence>
<dbReference type="Proteomes" id="UP000234951">
    <property type="component" value="Unassembled WGS sequence"/>
</dbReference>
<name>A0A2N5GIM1_9BACI</name>
<keyword evidence="3 6" id="KW-0731">Sigma factor</keyword>
<evidence type="ECO:0000256" key="4">
    <source>
        <dbReference type="ARBA" id="ARBA00023125"/>
    </source>
</evidence>
<dbReference type="AlphaFoldDB" id="A0A2N5GIM1"/>
<dbReference type="GO" id="GO:0016987">
    <property type="term" value="F:sigma factor activity"/>
    <property type="evidence" value="ECO:0007669"/>
    <property type="project" value="UniProtKB-KW"/>
</dbReference>
<gene>
    <name evidence="9" type="ORF">CU635_17215</name>
    <name evidence="10" type="ORF">CVD25_08155</name>
</gene>
<dbReference type="GO" id="GO:0006352">
    <property type="term" value="P:DNA-templated transcription initiation"/>
    <property type="evidence" value="ECO:0007669"/>
    <property type="project" value="InterPro"/>
</dbReference>
<dbReference type="NCBIfam" id="TIGR02937">
    <property type="entry name" value="sigma70-ECF"/>
    <property type="match status" value="1"/>
</dbReference>
<dbReference type="InterPro" id="IPR013324">
    <property type="entry name" value="RNA_pol_sigma_r3/r4-like"/>
</dbReference>
<dbReference type="CDD" id="cd06171">
    <property type="entry name" value="Sigma70_r4"/>
    <property type="match status" value="1"/>
</dbReference>
<proteinExistence type="inferred from homology"/>
<protein>
    <recommendedName>
        <fullName evidence="6">RNA polymerase sigma factor</fullName>
    </recommendedName>
</protein>
<evidence type="ECO:0000256" key="1">
    <source>
        <dbReference type="ARBA" id="ARBA00010641"/>
    </source>
</evidence>
<reference evidence="10 12" key="2">
    <citation type="submission" date="2017-12" db="EMBL/GenBank/DDBJ databases">
        <title>Comparative Functional Genomics of Dry Heat Resistant strains isolated from the Viking Spacecraft.</title>
        <authorList>
            <person name="Seuylemezian A."/>
            <person name="Cooper K."/>
            <person name="Vaishampayan P."/>
        </authorList>
    </citation>
    <scope>NUCLEOTIDE SEQUENCE [LARGE SCALE GENOMIC DNA]</scope>
    <source>
        <strain evidence="10 12">ATCC 29669</strain>
    </source>
</reference>
<dbReference type="EMBL" id="PGVA01000044">
    <property type="protein sequence ID" value="PLR80791.1"/>
    <property type="molecule type" value="Genomic_DNA"/>
</dbReference>
<evidence type="ECO:0000256" key="3">
    <source>
        <dbReference type="ARBA" id="ARBA00023082"/>
    </source>
</evidence>
<dbReference type="Gene3D" id="1.10.1740.10">
    <property type="match status" value="1"/>
</dbReference>
<dbReference type="Pfam" id="PF04542">
    <property type="entry name" value="Sigma70_r2"/>
    <property type="match status" value="1"/>
</dbReference>
<comment type="similarity">
    <text evidence="1 6">Belongs to the sigma-70 factor family. ECF subfamily.</text>
</comment>
<feature type="domain" description="RNA polymerase sigma-70 region 2" evidence="7">
    <location>
        <begin position="10"/>
        <end position="77"/>
    </location>
</feature>
<feature type="domain" description="RNA polymerase sigma factor 70 region 4 type 2" evidence="8">
    <location>
        <begin position="113"/>
        <end position="164"/>
    </location>
</feature>
<evidence type="ECO:0000256" key="2">
    <source>
        <dbReference type="ARBA" id="ARBA00023015"/>
    </source>
</evidence>
<dbReference type="InterPro" id="IPR014284">
    <property type="entry name" value="RNA_pol_sigma-70_dom"/>
</dbReference>
<dbReference type="InterPro" id="IPR013325">
    <property type="entry name" value="RNA_pol_sigma_r2"/>
</dbReference>
<evidence type="ECO:0000313" key="9">
    <source>
        <dbReference type="EMBL" id="PLR80791.1"/>
    </source>
</evidence>
<dbReference type="PANTHER" id="PTHR43133:SF8">
    <property type="entry name" value="RNA POLYMERASE SIGMA FACTOR HI_1459-RELATED"/>
    <property type="match status" value="1"/>
</dbReference>
<dbReference type="GO" id="GO:0006950">
    <property type="term" value="P:response to stress"/>
    <property type="evidence" value="ECO:0007669"/>
    <property type="project" value="UniProtKB-ARBA"/>
</dbReference>
<dbReference type="Proteomes" id="UP000235114">
    <property type="component" value="Unassembled WGS sequence"/>
</dbReference>
<dbReference type="InterPro" id="IPR000838">
    <property type="entry name" value="RNA_pol_sigma70_ECF_CS"/>
</dbReference>
<dbReference type="EMBL" id="PGVD01000022">
    <property type="protein sequence ID" value="PLR98331.1"/>
    <property type="molecule type" value="Genomic_DNA"/>
</dbReference>
<keyword evidence="12" id="KW-1185">Reference proteome</keyword>
<dbReference type="PROSITE" id="PS01063">
    <property type="entry name" value="SIGMA70_ECF"/>
    <property type="match status" value="1"/>
</dbReference>
<dbReference type="InterPro" id="IPR007627">
    <property type="entry name" value="RNA_pol_sigma70_r2"/>
</dbReference>
<dbReference type="InterPro" id="IPR013249">
    <property type="entry name" value="RNA_pol_sigma70_r4_t2"/>
</dbReference>